<accession>B6K4W2</accession>
<dbReference type="GO" id="GO:0016020">
    <property type="term" value="C:membrane"/>
    <property type="evidence" value="ECO:0000318"/>
    <property type="project" value="GO_Central"/>
</dbReference>
<keyword evidence="6" id="KW-1133">Transmembrane helix</keyword>
<feature type="binding site" evidence="4">
    <location>
        <begin position="175"/>
        <end position="179"/>
    </location>
    <ligand>
        <name>ATP</name>
        <dbReference type="ChEBI" id="CHEBI:30616"/>
    </ligand>
</feature>
<dbReference type="eggNOG" id="KOG1386">
    <property type="taxonomic scope" value="Eukaryota"/>
</dbReference>
<dbReference type="Gene3D" id="3.30.420.40">
    <property type="match status" value="1"/>
</dbReference>
<protein>
    <submittedName>
        <fullName evidence="7">Nucleoside diphosphatase Ynd1</fullName>
    </submittedName>
</protein>
<reference evidence="7 9" key="1">
    <citation type="journal article" date="2011" name="Science">
        <title>Comparative functional genomics of the fission yeasts.</title>
        <authorList>
            <person name="Rhind N."/>
            <person name="Chen Z."/>
            <person name="Yassour M."/>
            <person name="Thompson D.A."/>
            <person name="Haas B.J."/>
            <person name="Habib N."/>
            <person name="Wapinski I."/>
            <person name="Roy S."/>
            <person name="Lin M.F."/>
            <person name="Heiman D.I."/>
            <person name="Young S.K."/>
            <person name="Furuya K."/>
            <person name="Guo Y."/>
            <person name="Pidoux A."/>
            <person name="Chen H.M."/>
            <person name="Robbertse B."/>
            <person name="Goldberg J.M."/>
            <person name="Aoki K."/>
            <person name="Bayne E.H."/>
            <person name="Berlin A.M."/>
            <person name="Desjardins C.A."/>
            <person name="Dobbs E."/>
            <person name="Dukaj L."/>
            <person name="Fan L."/>
            <person name="FitzGerald M.G."/>
            <person name="French C."/>
            <person name="Gujja S."/>
            <person name="Hansen K."/>
            <person name="Keifenheim D."/>
            <person name="Levin J.Z."/>
            <person name="Mosher R.A."/>
            <person name="Mueller C.A."/>
            <person name="Pfiffner J."/>
            <person name="Priest M."/>
            <person name="Russ C."/>
            <person name="Smialowska A."/>
            <person name="Swoboda P."/>
            <person name="Sykes S.M."/>
            <person name="Vaughn M."/>
            <person name="Vengrova S."/>
            <person name="Yoder R."/>
            <person name="Zeng Q."/>
            <person name="Allshire R."/>
            <person name="Baulcombe D."/>
            <person name="Birren B.W."/>
            <person name="Brown W."/>
            <person name="Ekwall K."/>
            <person name="Kellis M."/>
            <person name="Leatherwood J."/>
            <person name="Levin H."/>
            <person name="Margalit H."/>
            <person name="Martienssen R."/>
            <person name="Nieduszynski C.A."/>
            <person name="Spatafora J.W."/>
            <person name="Friedman N."/>
            <person name="Dalgaard J.Z."/>
            <person name="Baumann P."/>
            <person name="Niki H."/>
            <person name="Regev A."/>
            <person name="Nusbaum C."/>
        </authorList>
    </citation>
    <scope>NUCLEOTIDE SEQUENCE [LARGE SCALE GENOMIC DNA]</scope>
    <source>
        <strain evidence="9">yFS275 / FY16936</strain>
    </source>
</reference>
<sequence>MKKNYGIFLDAGSSGTRLQVYVWDSAGSSQLEVLPAELPQIAMGSTDGKEWTTKTNPGIASFSSKPTSVGKDHLKKLLDFAAKVIPESEYQDTPVFLSATAGMRLLPKKQQEIILSNACSYIQDNYNFKLDDCDSMIRVIDGKTEGLYGWLAVNYLLGHLDPKSNQTVGFLDMGGASAQVAFEAPVEKYSNYSDVLSHIQLGLLNGGHLDYDVFLTTWLGFGANEARRRYYEQLLSSARDKSETLSDPCSHKNHHFSMNGASFVGTGDIQKCVSQMNPLLQKTLPCNRDPCLFGGVHVPPIDFNSTEFIGVSEFWHNTHDVFDMGGKYHFPSYYEKVADFCSQDWDSVLQQYKEGNFAKAMSEGKLKKLCFKATWVMSVLHEGFGVPKSNSTIQGHDNLEDGLNVIPSFHSSFSSVNKIEGSEVSWTLGQVLLYASNDVSRKGFATLVPVRPSSNELVFSIFWKAALVLLGVSSLLLLIFSRKQRHKLRSMVRRFQDKKYRTVMTATGAYEEVYEPAKDDVELGPVLPRSKSTSNFTTIINSSGVLSRTVSRERIPRPSTER</sequence>
<dbReference type="GO" id="GO:0043262">
    <property type="term" value="F:ADP phosphatase activity"/>
    <property type="evidence" value="ECO:0007669"/>
    <property type="project" value="EnsemblFungi"/>
</dbReference>
<dbReference type="AlphaFoldDB" id="B6K4W2"/>
<keyword evidence="6" id="KW-0472">Membrane</keyword>
<dbReference type="Pfam" id="PF01150">
    <property type="entry name" value="GDA1_CD39"/>
    <property type="match status" value="1"/>
</dbReference>
<dbReference type="OMA" id="ENPFHRH"/>
<dbReference type="GO" id="GO:0046036">
    <property type="term" value="P:CTP metabolic process"/>
    <property type="evidence" value="ECO:0000318"/>
    <property type="project" value="GO_Central"/>
</dbReference>
<dbReference type="RefSeq" id="XP_002174812.1">
    <property type="nucleotide sequence ID" value="XM_002174776.2"/>
</dbReference>
<dbReference type="GO" id="GO:0036384">
    <property type="term" value="F:CDP phosphatase activity"/>
    <property type="evidence" value="ECO:0007669"/>
    <property type="project" value="EnsemblFungi"/>
</dbReference>
<keyword evidence="4" id="KW-0547">Nucleotide-binding</keyword>
<evidence type="ECO:0000256" key="5">
    <source>
        <dbReference type="RuleBase" id="RU003833"/>
    </source>
</evidence>
<dbReference type="GO" id="GO:0017111">
    <property type="term" value="F:ribonucleoside triphosphate phosphatase activity"/>
    <property type="evidence" value="ECO:0000318"/>
    <property type="project" value="GO_Central"/>
</dbReference>
<comment type="similarity">
    <text evidence="1 5">Belongs to the GDA1/CD39 NTPase family.</text>
</comment>
<dbReference type="GeneID" id="7052193"/>
<feature type="active site" description="Proton acceptor" evidence="3">
    <location>
        <position position="145"/>
    </location>
</feature>
<dbReference type="HOGENOM" id="CLU_010246_3_1_1"/>
<dbReference type="GO" id="GO:0045134">
    <property type="term" value="F:UDP phosphatase activity"/>
    <property type="evidence" value="ECO:0000318"/>
    <property type="project" value="GO_Central"/>
</dbReference>
<evidence type="ECO:0000256" key="1">
    <source>
        <dbReference type="ARBA" id="ARBA00009283"/>
    </source>
</evidence>
<dbReference type="Proteomes" id="UP000001744">
    <property type="component" value="Unassembled WGS sequence"/>
</dbReference>
<feature type="transmembrane region" description="Helical" evidence="6">
    <location>
        <begin position="461"/>
        <end position="481"/>
    </location>
</feature>
<evidence type="ECO:0000256" key="3">
    <source>
        <dbReference type="PIRSR" id="PIRSR600407-1"/>
    </source>
</evidence>
<dbReference type="GO" id="GO:0004382">
    <property type="term" value="F:GDP phosphatase activity"/>
    <property type="evidence" value="ECO:0000318"/>
    <property type="project" value="GO_Central"/>
</dbReference>
<dbReference type="EMBL" id="KE651167">
    <property type="protein sequence ID" value="EEB08519.1"/>
    <property type="molecule type" value="Genomic_DNA"/>
</dbReference>
<evidence type="ECO:0000313" key="8">
    <source>
        <dbReference type="JaponicusDB" id="SJAG_03676"/>
    </source>
</evidence>
<dbReference type="VEuPathDB" id="FungiDB:SJAG_03676"/>
<dbReference type="OrthoDB" id="6372431at2759"/>
<keyword evidence="4" id="KW-0067">ATP-binding</keyword>
<evidence type="ECO:0000256" key="6">
    <source>
        <dbReference type="SAM" id="Phobius"/>
    </source>
</evidence>
<dbReference type="GO" id="GO:0006256">
    <property type="term" value="P:UDP catabolic process"/>
    <property type="evidence" value="ECO:0000318"/>
    <property type="project" value="GO_Central"/>
</dbReference>
<organism evidence="7 9">
    <name type="scientific">Schizosaccharomyces japonicus (strain yFS275 / FY16936)</name>
    <name type="common">Fission yeast</name>
    <dbReference type="NCBI Taxonomy" id="402676"/>
    <lineage>
        <taxon>Eukaryota</taxon>
        <taxon>Fungi</taxon>
        <taxon>Dikarya</taxon>
        <taxon>Ascomycota</taxon>
        <taxon>Taphrinomycotina</taxon>
        <taxon>Schizosaccharomycetes</taxon>
        <taxon>Schizosaccharomycetales</taxon>
        <taxon>Schizosaccharomycetaceae</taxon>
        <taxon>Schizosaccharomyces</taxon>
    </lineage>
</organism>
<dbReference type="PROSITE" id="PS01238">
    <property type="entry name" value="GDA1_CD39_NTPASE"/>
    <property type="match status" value="1"/>
</dbReference>
<dbReference type="Gene3D" id="3.30.420.150">
    <property type="entry name" value="Exopolyphosphatase. Domain 2"/>
    <property type="match status" value="1"/>
</dbReference>
<evidence type="ECO:0000256" key="4">
    <source>
        <dbReference type="PIRSR" id="PIRSR600407-2"/>
    </source>
</evidence>
<gene>
    <name evidence="8" type="primary">ynd1</name>
    <name evidence="7" type="ORF">SJAG_03676</name>
</gene>
<evidence type="ECO:0000256" key="2">
    <source>
        <dbReference type="ARBA" id="ARBA00022801"/>
    </source>
</evidence>
<keyword evidence="2 5" id="KW-0378">Hydrolase</keyword>
<dbReference type="GO" id="GO:0000139">
    <property type="term" value="C:Golgi membrane"/>
    <property type="evidence" value="ECO:0007669"/>
    <property type="project" value="EnsemblFungi"/>
</dbReference>
<evidence type="ECO:0000313" key="7">
    <source>
        <dbReference type="EMBL" id="EEB08519.1"/>
    </source>
</evidence>
<dbReference type="PANTHER" id="PTHR11782:SF121">
    <property type="entry name" value="NUCLEOSIDE-DIPHOSPHATASE MIG-23"/>
    <property type="match status" value="1"/>
</dbReference>
<dbReference type="GO" id="GO:0016887">
    <property type="term" value="F:ATP hydrolysis activity"/>
    <property type="evidence" value="ECO:0007669"/>
    <property type="project" value="EnsemblFungi"/>
</dbReference>
<dbReference type="GO" id="GO:0003924">
    <property type="term" value="F:GTPase activity"/>
    <property type="evidence" value="ECO:0007669"/>
    <property type="project" value="EnsemblFungi"/>
</dbReference>
<dbReference type="GO" id="GO:0005524">
    <property type="term" value="F:ATP binding"/>
    <property type="evidence" value="ECO:0007669"/>
    <property type="project" value="UniProtKB-KW"/>
</dbReference>
<dbReference type="InterPro" id="IPR000407">
    <property type="entry name" value="GDA1_CD39_NTPase"/>
</dbReference>
<dbReference type="PANTHER" id="PTHR11782">
    <property type="entry name" value="ADENOSINE/GUANOSINE DIPHOSPHATASE"/>
    <property type="match status" value="1"/>
</dbReference>
<name>B6K4W2_SCHJY</name>
<evidence type="ECO:0000313" key="9">
    <source>
        <dbReference type="Proteomes" id="UP000001744"/>
    </source>
</evidence>
<proteinExistence type="inferred from homology"/>
<keyword evidence="9" id="KW-1185">Reference proteome</keyword>
<keyword evidence="6" id="KW-0812">Transmembrane</keyword>
<dbReference type="JaponicusDB" id="SJAG_03676">
    <property type="gene designation" value="ynd1"/>
</dbReference>
<dbReference type="STRING" id="402676.B6K4W2"/>
<dbReference type="CDD" id="cd24039">
    <property type="entry name" value="ASKHA_NBD_YND1-like"/>
    <property type="match status" value="1"/>
</dbReference>
<dbReference type="GO" id="GO:0005794">
    <property type="term" value="C:Golgi apparatus"/>
    <property type="evidence" value="ECO:0000318"/>
    <property type="project" value="GO_Central"/>
</dbReference>